<evidence type="ECO:0000256" key="3">
    <source>
        <dbReference type="ARBA" id="ARBA00022598"/>
    </source>
</evidence>
<evidence type="ECO:0000256" key="4">
    <source>
        <dbReference type="ARBA" id="ARBA00034003"/>
    </source>
</evidence>
<accession>A0A7Y9F1P8</accession>
<dbReference type="Pfam" id="PF01068">
    <property type="entry name" value="DNA_ligase_A_M"/>
    <property type="match status" value="1"/>
</dbReference>
<dbReference type="AlphaFoldDB" id="A0A7Y9F1P8"/>
<dbReference type="Gene3D" id="2.40.50.140">
    <property type="entry name" value="Nucleic acid-binding proteins"/>
    <property type="match status" value="1"/>
</dbReference>
<dbReference type="RefSeq" id="WP_258016893.1">
    <property type="nucleotide sequence ID" value="NZ_CP059163.1"/>
</dbReference>
<evidence type="ECO:0000313" key="6">
    <source>
        <dbReference type="EMBL" id="NYD58004.1"/>
    </source>
</evidence>
<dbReference type="EMBL" id="JACCBE010000001">
    <property type="protein sequence ID" value="NYD58004.1"/>
    <property type="molecule type" value="Genomic_DNA"/>
</dbReference>
<dbReference type="InterPro" id="IPR012310">
    <property type="entry name" value="DNA_ligase_ATP-dep_cent"/>
</dbReference>
<dbReference type="GO" id="GO:0003910">
    <property type="term" value="F:DNA ligase (ATP) activity"/>
    <property type="evidence" value="ECO:0007669"/>
    <property type="project" value="UniProtKB-EC"/>
</dbReference>
<dbReference type="Proteomes" id="UP000516957">
    <property type="component" value="Unassembled WGS sequence"/>
</dbReference>
<dbReference type="NCBIfam" id="TIGR02779">
    <property type="entry name" value="NHEJ_ligase_lig"/>
    <property type="match status" value="1"/>
</dbReference>
<feature type="domain" description="ATP-dependent DNA ligase family profile" evidence="5">
    <location>
        <begin position="114"/>
        <end position="241"/>
    </location>
</feature>
<evidence type="ECO:0000313" key="7">
    <source>
        <dbReference type="Proteomes" id="UP000516957"/>
    </source>
</evidence>
<gene>
    <name evidence="6" type="ORF">BKA08_002242</name>
</gene>
<protein>
    <recommendedName>
        <fullName evidence="2">DNA ligase (ATP)</fullName>
        <ecNumber evidence="2">6.5.1.1</ecNumber>
    </recommendedName>
</protein>
<dbReference type="CDD" id="cd07906">
    <property type="entry name" value="Adenylation_DNA_ligase_LigD_LigC"/>
    <property type="match status" value="1"/>
</dbReference>
<proteinExistence type="inferred from homology"/>
<comment type="catalytic activity">
    <reaction evidence="4">
        <text>ATP + (deoxyribonucleotide)n-3'-hydroxyl + 5'-phospho-(deoxyribonucleotide)m = (deoxyribonucleotide)n+m + AMP + diphosphate.</text>
        <dbReference type="EC" id="6.5.1.1"/>
    </reaction>
</comment>
<dbReference type="PANTHER" id="PTHR45674:SF4">
    <property type="entry name" value="DNA LIGASE 1"/>
    <property type="match status" value="1"/>
</dbReference>
<dbReference type="CDD" id="cd07971">
    <property type="entry name" value="OBF_DNA_ligase_LigD"/>
    <property type="match status" value="1"/>
</dbReference>
<dbReference type="PROSITE" id="PS50160">
    <property type="entry name" value="DNA_LIGASE_A3"/>
    <property type="match status" value="1"/>
</dbReference>
<name>A0A7Y9F1P8_9ACTN</name>
<dbReference type="GO" id="GO:0005524">
    <property type="term" value="F:ATP binding"/>
    <property type="evidence" value="ECO:0007669"/>
    <property type="project" value="InterPro"/>
</dbReference>
<dbReference type="SUPFAM" id="SSF56091">
    <property type="entry name" value="DNA ligase/mRNA capping enzyme, catalytic domain"/>
    <property type="match status" value="1"/>
</dbReference>
<sequence>MPPLRPMLATKASSLPTGAEWSHEVKWDGVRILADLTPAGGGSARLWSRNVNEVGVAWPDVVENAVGARDLLVDGEVIVLNGAGVPDFRVLQERLHVSRASTAERLAGSLPATFMVFDLLRLDGTDLSDLPLHERRARLADLDLGRWQVPAAYDDGAMLHAATLEQGLEGVVSKRLDSRYTFERRSPHWLKLAHRHRRSYVVGGWRPQEGSSDRLAALLVGEPTPDGLAYRGRVGSGIGARVSRQLTALVADLARDRSPFADEVPRLDARGTHWVEPVLVVDVDTHGTGHARLRQPSYRGLREDLAPADLPDQS</sequence>
<dbReference type="EC" id="6.5.1.1" evidence="2"/>
<keyword evidence="3 6" id="KW-0436">Ligase</keyword>
<dbReference type="GO" id="GO:0006281">
    <property type="term" value="P:DNA repair"/>
    <property type="evidence" value="ECO:0007669"/>
    <property type="project" value="InterPro"/>
</dbReference>
<keyword evidence="7" id="KW-1185">Reference proteome</keyword>
<dbReference type="GO" id="GO:0006310">
    <property type="term" value="P:DNA recombination"/>
    <property type="evidence" value="ECO:0007669"/>
    <property type="project" value="InterPro"/>
</dbReference>
<dbReference type="Gene3D" id="3.30.470.30">
    <property type="entry name" value="DNA ligase/mRNA capping enzyme"/>
    <property type="match status" value="1"/>
</dbReference>
<dbReference type="InterPro" id="IPR014146">
    <property type="entry name" value="LigD_ligase_dom"/>
</dbReference>
<dbReference type="SUPFAM" id="SSF50249">
    <property type="entry name" value="Nucleic acid-binding proteins"/>
    <property type="match status" value="1"/>
</dbReference>
<dbReference type="Gene3D" id="3.30.1490.70">
    <property type="match status" value="1"/>
</dbReference>
<organism evidence="6 7">
    <name type="scientific">Nocardioides marinisabuli</name>
    <dbReference type="NCBI Taxonomy" id="419476"/>
    <lineage>
        <taxon>Bacteria</taxon>
        <taxon>Bacillati</taxon>
        <taxon>Actinomycetota</taxon>
        <taxon>Actinomycetes</taxon>
        <taxon>Propionibacteriales</taxon>
        <taxon>Nocardioidaceae</taxon>
        <taxon>Nocardioides</taxon>
    </lineage>
</organism>
<evidence type="ECO:0000256" key="1">
    <source>
        <dbReference type="ARBA" id="ARBA00007572"/>
    </source>
</evidence>
<dbReference type="PANTHER" id="PTHR45674">
    <property type="entry name" value="DNA LIGASE 1/3 FAMILY MEMBER"/>
    <property type="match status" value="1"/>
</dbReference>
<comment type="similarity">
    <text evidence="1">Belongs to the ATP-dependent DNA ligase family.</text>
</comment>
<dbReference type="InterPro" id="IPR012309">
    <property type="entry name" value="DNA_ligase_ATP-dep_C"/>
</dbReference>
<evidence type="ECO:0000256" key="2">
    <source>
        <dbReference type="ARBA" id="ARBA00012727"/>
    </source>
</evidence>
<reference evidence="6 7" key="1">
    <citation type="submission" date="2020-07" db="EMBL/GenBank/DDBJ databases">
        <title>Sequencing the genomes of 1000 actinobacteria strains.</title>
        <authorList>
            <person name="Klenk H.-P."/>
        </authorList>
    </citation>
    <scope>NUCLEOTIDE SEQUENCE [LARGE SCALE GENOMIC DNA]</scope>
    <source>
        <strain evidence="6 7">DSM 18965</strain>
    </source>
</reference>
<dbReference type="InterPro" id="IPR050191">
    <property type="entry name" value="ATP-dep_DNA_ligase"/>
</dbReference>
<dbReference type="Pfam" id="PF04679">
    <property type="entry name" value="DNA_ligase_A_C"/>
    <property type="match status" value="1"/>
</dbReference>
<dbReference type="InterPro" id="IPR012340">
    <property type="entry name" value="NA-bd_OB-fold"/>
</dbReference>
<comment type="caution">
    <text evidence="6">The sequence shown here is derived from an EMBL/GenBank/DDBJ whole genome shotgun (WGS) entry which is preliminary data.</text>
</comment>
<evidence type="ECO:0000259" key="5">
    <source>
        <dbReference type="PROSITE" id="PS50160"/>
    </source>
</evidence>